<keyword evidence="1" id="KW-1133">Transmembrane helix</keyword>
<feature type="transmembrane region" description="Helical" evidence="1">
    <location>
        <begin position="64"/>
        <end position="87"/>
    </location>
</feature>
<keyword evidence="1" id="KW-0812">Transmembrane</keyword>
<sequence length="191" mass="22483">MAVIVEAYHIQFRDSFLHREKMFPYKIALLLIVAVTFLYMNIYVYMILALIGIIHFLLIREYRIILYSLLVYISPALLIVLIDYLAGTLSYKIIATLVFGYTSFIYILLFYATTPIQQLYKYFGRNVFTLSLLMLHNIVAELYEVIESKRTRGWEPGFNIYNHFLLVFEAIRITIIRIEEITVALRSRGVD</sequence>
<reference evidence="2 3" key="2">
    <citation type="journal article" date="2009" name="Stand. Genomic Sci.">
        <title>Complete genome sequence of Staphylothermus marinus Stetter and Fiala 1986 type strain F1.</title>
        <authorList>
            <person name="Anderson I.J."/>
            <person name="Sun H."/>
            <person name="Lapidus A."/>
            <person name="Copeland A."/>
            <person name="Glavina Del Rio T."/>
            <person name="Tice H."/>
            <person name="Dalin E."/>
            <person name="Lucas S."/>
            <person name="Barry K."/>
            <person name="Land M."/>
            <person name="Richardson P."/>
            <person name="Huber H."/>
            <person name="Kyrpides N.C."/>
        </authorList>
    </citation>
    <scope>NUCLEOTIDE SEQUENCE [LARGE SCALE GENOMIC DNA]</scope>
    <source>
        <strain evidence="3">ATCC 43588 / DSM 3639 / JCM 9404 / F1</strain>
    </source>
</reference>
<keyword evidence="3" id="KW-1185">Reference proteome</keyword>
<evidence type="ECO:0000313" key="3">
    <source>
        <dbReference type="Proteomes" id="UP000000254"/>
    </source>
</evidence>
<dbReference type="eggNOG" id="arCOG08838">
    <property type="taxonomic scope" value="Archaea"/>
</dbReference>
<feature type="transmembrane region" description="Helical" evidence="1">
    <location>
        <begin position="27"/>
        <end position="57"/>
    </location>
</feature>
<reference evidence="3" key="1">
    <citation type="journal article" date="2009" name="BMC Genomics">
        <title>The complete genome sequence of Staphylothermus marinus reveals differences in sulfur metabolism among heterotrophic Crenarchaeota.</title>
        <authorList>
            <person name="Anderson I.J."/>
            <person name="Dharmarajan L."/>
            <person name="Rodriguez J."/>
            <person name="Hooper S."/>
            <person name="Porat I."/>
            <person name="Ulrich L.E."/>
            <person name="Elkins J.G."/>
            <person name="Mavromatis K."/>
            <person name="Sun H."/>
            <person name="Land M."/>
            <person name="Lapidus A."/>
            <person name="Lucas S."/>
            <person name="Barry K."/>
            <person name="Huber H."/>
            <person name="Zhulin I.B."/>
            <person name="Whitman W.B."/>
            <person name="Mukhopadhyay B."/>
            <person name="Woese C."/>
            <person name="Bristow J."/>
            <person name="Kyrpides N."/>
        </authorList>
    </citation>
    <scope>NUCLEOTIDE SEQUENCE [LARGE SCALE GENOMIC DNA]</scope>
    <source>
        <strain evidence="3">ATCC 43588 / DSM 3639 / JCM 9404 / F1</strain>
    </source>
</reference>
<accession>A3DLJ3</accession>
<dbReference type="AlphaFoldDB" id="A3DLJ3"/>
<dbReference type="HOGENOM" id="CLU_122249_0_0_2"/>
<gene>
    <name evidence="2" type="ordered locus">Smar_0391</name>
</gene>
<dbReference type="RefSeq" id="WP_011838694.1">
    <property type="nucleotide sequence ID" value="NC_009033.1"/>
</dbReference>
<name>A3DLJ3_STAMF</name>
<feature type="transmembrane region" description="Helical" evidence="1">
    <location>
        <begin position="93"/>
        <end position="111"/>
    </location>
</feature>
<protein>
    <recommendedName>
        <fullName evidence="4">Cobalt transport protein</fullName>
    </recommendedName>
</protein>
<keyword evidence="1" id="KW-0472">Membrane</keyword>
<evidence type="ECO:0000256" key="1">
    <source>
        <dbReference type="SAM" id="Phobius"/>
    </source>
</evidence>
<dbReference type="OrthoDB" id="19212at2157"/>
<dbReference type="STRING" id="399550.Smar_0391"/>
<dbReference type="EMBL" id="CP000575">
    <property type="protein sequence ID" value="ABN69503.1"/>
    <property type="molecule type" value="Genomic_DNA"/>
</dbReference>
<evidence type="ECO:0008006" key="4">
    <source>
        <dbReference type="Google" id="ProtNLM"/>
    </source>
</evidence>
<dbReference type="Proteomes" id="UP000000254">
    <property type="component" value="Chromosome"/>
</dbReference>
<proteinExistence type="predicted"/>
<dbReference type="GeneID" id="4908029"/>
<organism evidence="2 3">
    <name type="scientific">Staphylothermus marinus (strain ATCC 43588 / DSM 3639 / JCM 9404 / F1)</name>
    <dbReference type="NCBI Taxonomy" id="399550"/>
    <lineage>
        <taxon>Archaea</taxon>
        <taxon>Thermoproteota</taxon>
        <taxon>Thermoprotei</taxon>
        <taxon>Desulfurococcales</taxon>
        <taxon>Desulfurococcaceae</taxon>
        <taxon>Staphylothermus</taxon>
    </lineage>
</organism>
<evidence type="ECO:0000313" key="2">
    <source>
        <dbReference type="EMBL" id="ABN69503.1"/>
    </source>
</evidence>
<dbReference type="KEGG" id="smr:Smar_0391"/>